<gene>
    <name evidence="1" type="ORF">KK083_01470</name>
</gene>
<dbReference type="AlphaFoldDB" id="A0AAP2DFR5"/>
<organism evidence="1 2">
    <name type="scientific">Chryseosolibacter histidini</name>
    <dbReference type="NCBI Taxonomy" id="2782349"/>
    <lineage>
        <taxon>Bacteria</taxon>
        <taxon>Pseudomonadati</taxon>
        <taxon>Bacteroidota</taxon>
        <taxon>Cytophagia</taxon>
        <taxon>Cytophagales</taxon>
        <taxon>Chryseotaleaceae</taxon>
        <taxon>Chryseosolibacter</taxon>
    </lineage>
</organism>
<protein>
    <submittedName>
        <fullName evidence="1">Uncharacterized protein</fullName>
    </submittedName>
</protein>
<sequence length="269" mass="30854">MLISCASYREIDFKDREHGAITGSEFYKRSSSHAWKLRDSLAVTEILNGNVPDFMRKFVAIQTAVESDQGKIIKATYYVSPDYLSIGSDDDWARIPLTPMAAQAIADTLHCFLPTRKIVDDIYQHARVKLEPVAMFAFRDSTPTMYQHHLMIEGLRKQRSGMIAGIKKDVVISGKVSRAGLSVKNTNNGTRDTRPNRVAIYGWHKPDAKAIQPLYTGHVNWYVDYSHGIRLVYRRIKVDGKWMDYTDVLKDPVLQKLICDEDHCDFYRY</sequence>
<proteinExistence type="predicted"/>
<name>A0AAP2DFR5_9BACT</name>
<evidence type="ECO:0000313" key="2">
    <source>
        <dbReference type="Proteomes" id="UP001319200"/>
    </source>
</evidence>
<accession>A0AAP2DFR5</accession>
<comment type="caution">
    <text evidence="1">The sequence shown here is derived from an EMBL/GenBank/DDBJ whole genome shotgun (WGS) entry which is preliminary data.</text>
</comment>
<reference evidence="1 2" key="1">
    <citation type="submission" date="2021-05" db="EMBL/GenBank/DDBJ databases">
        <title>A Polyphasic approach of four new species of the genus Ohtaekwangia: Ohtaekwangia histidinii sp. nov., Ohtaekwangia cretensis sp. nov., Ohtaekwangia indiensis sp. nov., Ohtaekwangia reichenbachii sp. nov. from diverse environment.</title>
        <authorList>
            <person name="Octaviana S."/>
        </authorList>
    </citation>
    <scope>NUCLEOTIDE SEQUENCE [LARGE SCALE GENOMIC DNA]</scope>
    <source>
        <strain evidence="1 2">PWU4</strain>
    </source>
</reference>
<dbReference type="Proteomes" id="UP001319200">
    <property type="component" value="Unassembled WGS sequence"/>
</dbReference>
<keyword evidence="2" id="KW-1185">Reference proteome</keyword>
<dbReference type="RefSeq" id="WP_254159938.1">
    <property type="nucleotide sequence ID" value="NZ_JAHESF010000001.1"/>
</dbReference>
<dbReference type="EMBL" id="JAHESF010000001">
    <property type="protein sequence ID" value="MBT1695525.1"/>
    <property type="molecule type" value="Genomic_DNA"/>
</dbReference>
<evidence type="ECO:0000313" key="1">
    <source>
        <dbReference type="EMBL" id="MBT1695525.1"/>
    </source>
</evidence>